<feature type="non-terminal residue" evidence="2">
    <location>
        <position position="1"/>
    </location>
</feature>
<dbReference type="InterPro" id="IPR054708">
    <property type="entry name" value="MTPAP-like_central"/>
</dbReference>
<dbReference type="PANTHER" id="PTHR23092:SF15">
    <property type="entry name" value="INACTIVE NON-CANONICAL POLY(A) RNA POLYMERASE PROTEIN TRF4-2-RELATED"/>
    <property type="match status" value="1"/>
</dbReference>
<dbReference type="GO" id="GO:0005730">
    <property type="term" value="C:nucleolus"/>
    <property type="evidence" value="ECO:0007669"/>
    <property type="project" value="TreeGrafter"/>
</dbReference>
<gene>
    <name evidence="2" type="ORF">TSOC_004956</name>
</gene>
<organism evidence="2 3">
    <name type="scientific">Tetrabaena socialis</name>
    <dbReference type="NCBI Taxonomy" id="47790"/>
    <lineage>
        <taxon>Eukaryota</taxon>
        <taxon>Viridiplantae</taxon>
        <taxon>Chlorophyta</taxon>
        <taxon>core chlorophytes</taxon>
        <taxon>Chlorophyceae</taxon>
        <taxon>CS clade</taxon>
        <taxon>Chlamydomonadales</taxon>
        <taxon>Tetrabaenaceae</taxon>
        <taxon>Tetrabaena</taxon>
    </lineage>
</organism>
<dbReference type="GO" id="GO:0003729">
    <property type="term" value="F:mRNA binding"/>
    <property type="evidence" value="ECO:0007669"/>
    <property type="project" value="TreeGrafter"/>
</dbReference>
<sequence>ALRAVRQATQSAFPERGGQVQVEPFGSYIAGLGTGESDIDVVLVGLAEPSSSLGFYSRDERPRVSRMLDRLIPHLRYSMRLTKLIPIRHSRVPIIKLSTDEGVCVDISISGMSGPRAAEYIRKQVALFPALRPLVLVLKSFMKAEGLGEVVNGGLSSYGLTFMTIAHLM</sequence>
<dbReference type="GO" id="GO:1990817">
    <property type="term" value="F:poly(A) RNA polymerase activity"/>
    <property type="evidence" value="ECO:0007669"/>
    <property type="project" value="InterPro"/>
</dbReference>
<feature type="domain" description="Poly(A) RNA polymerase mitochondrial-like central palm" evidence="1">
    <location>
        <begin position="5"/>
        <end position="118"/>
    </location>
</feature>
<dbReference type="Gene3D" id="1.10.1410.10">
    <property type="match status" value="1"/>
</dbReference>
<dbReference type="CDD" id="cd05402">
    <property type="entry name" value="NT_PAP_TUTase"/>
    <property type="match status" value="1"/>
</dbReference>
<dbReference type="InterPro" id="IPR043519">
    <property type="entry name" value="NT_sf"/>
</dbReference>
<dbReference type="GO" id="GO:0031499">
    <property type="term" value="C:TRAMP complex"/>
    <property type="evidence" value="ECO:0007669"/>
    <property type="project" value="TreeGrafter"/>
</dbReference>
<dbReference type="SUPFAM" id="SSF81301">
    <property type="entry name" value="Nucleotidyltransferase"/>
    <property type="match status" value="1"/>
</dbReference>
<comment type="caution">
    <text evidence="2">The sequence shown here is derived from an EMBL/GenBank/DDBJ whole genome shotgun (WGS) entry which is preliminary data.</text>
</comment>
<feature type="non-terminal residue" evidence="2">
    <location>
        <position position="169"/>
    </location>
</feature>
<evidence type="ECO:0000313" key="2">
    <source>
        <dbReference type="EMBL" id="PNH08481.1"/>
    </source>
</evidence>
<name>A0A2J8A7I3_9CHLO</name>
<dbReference type="EMBL" id="PGGS01000127">
    <property type="protein sequence ID" value="PNH08481.1"/>
    <property type="molecule type" value="Genomic_DNA"/>
</dbReference>
<evidence type="ECO:0000313" key="3">
    <source>
        <dbReference type="Proteomes" id="UP000236333"/>
    </source>
</evidence>
<dbReference type="PANTHER" id="PTHR23092">
    <property type="entry name" value="POLY(A) RNA POLYMERASE"/>
    <property type="match status" value="1"/>
</dbReference>
<dbReference type="InterPro" id="IPR045862">
    <property type="entry name" value="Trf4-like"/>
</dbReference>
<dbReference type="GO" id="GO:0031123">
    <property type="term" value="P:RNA 3'-end processing"/>
    <property type="evidence" value="ECO:0007669"/>
    <property type="project" value="TreeGrafter"/>
</dbReference>
<dbReference type="Proteomes" id="UP000236333">
    <property type="component" value="Unassembled WGS sequence"/>
</dbReference>
<evidence type="ECO:0000259" key="1">
    <source>
        <dbReference type="Pfam" id="PF22600"/>
    </source>
</evidence>
<proteinExistence type="predicted"/>
<dbReference type="Gene3D" id="3.30.460.10">
    <property type="entry name" value="Beta Polymerase, domain 2"/>
    <property type="match status" value="1"/>
</dbReference>
<dbReference type="Pfam" id="PF22600">
    <property type="entry name" value="MTPAP-like_central"/>
    <property type="match status" value="1"/>
</dbReference>
<keyword evidence="3" id="KW-1185">Reference proteome</keyword>
<accession>A0A2J8A7I3</accession>
<reference evidence="2 3" key="1">
    <citation type="journal article" date="2017" name="Mol. Biol. Evol.">
        <title>The 4-celled Tetrabaena socialis nuclear genome reveals the essential components for genetic control of cell number at the origin of multicellularity in the volvocine lineage.</title>
        <authorList>
            <person name="Featherston J."/>
            <person name="Arakaki Y."/>
            <person name="Hanschen E.R."/>
            <person name="Ferris P.J."/>
            <person name="Michod R.E."/>
            <person name="Olson B.J.S.C."/>
            <person name="Nozaki H."/>
            <person name="Durand P.M."/>
        </authorList>
    </citation>
    <scope>NUCLEOTIDE SEQUENCE [LARGE SCALE GENOMIC DNA]</scope>
    <source>
        <strain evidence="2 3">NIES-571</strain>
    </source>
</reference>
<dbReference type="OrthoDB" id="273917at2759"/>
<dbReference type="SUPFAM" id="SSF81631">
    <property type="entry name" value="PAP/OAS1 substrate-binding domain"/>
    <property type="match status" value="1"/>
</dbReference>
<dbReference type="AlphaFoldDB" id="A0A2J8A7I3"/>
<dbReference type="GO" id="GO:0043634">
    <property type="term" value="P:polyadenylation-dependent ncRNA catabolic process"/>
    <property type="evidence" value="ECO:0007669"/>
    <property type="project" value="TreeGrafter"/>
</dbReference>
<protein>
    <submittedName>
        <fullName evidence="2">DNA polymerase sigma</fullName>
    </submittedName>
</protein>